<feature type="region of interest" description="Disordered" evidence="1">
    <location>
        <begin position="1"/>
        <end position="33"/>
    </location>
</feature>
<dbReference type="KEGG" id="vsp:VS_II1036"/>
<name>B7VTX3_VIBA3</name>
<dbReference type="Proteomes" id="UP000009100">
    <property type="component" value="Chromosome 2"/>
</dbReference>
<dbReference type="HOGENOM" id="CLU_3384416_0_0_6"/>
<organism evidence="2 3">
    <name type="scientific">Vibrio atlanticus (strain LGP32)</name>
    <name type="common">Vibrio splendidus (strain Mel32)</name>
    <dbReference type="NCBI Taxonomy" id="575788"/>
    <lineage>
        <taxon>Bacteria</taxon>
        <taxon>Pseudomonadati</taxon>
        <taxon>Pseudomonadota</taxon>
        <taxon>Gammaproteobacteria</taxon>
        <taxon>Vibrionales</taxon>
        <taxon>Vibrionaceae</taxon>
        <taxon>Vibrio</taxon>
    </lineage>
</organism>
<evidence type="ECO:0000313" key="2">
    <source>
        <dbReference type="EMBL" id="CAV26902.1"/>
    </source>
</evidence>
<gene>
    <name evidence="2" type="ordered locus">VS_II1036</name>
</gene>
<proteinExistence type="predicted"/>
<reference evidence="2 3" key="1">
    <citation type="submission" date="2009-02" db="EMBL/GenBank/DDBJ databases">
        <title>Vibrio splendidus str. LGP32 complete genome.</title>
        <authorList>
            <person name="Mazel D."/>
            <person name="Le Roux F."/>
        </authorList>
    </citation>
    <scope>NUCLEOTIDE SEQUENCE [LARGE SCALE GENOMIC DNA]</scope>
    <source>
        <strain evidence="2 3">LGP32</strain>
    </source>
</reference>
<evidence type="ECO:0000313" key="3">
    <source>
        <dbReference type="Proteomes" id="UP000009100"/>
    </source>
</evidence>
<sequence length="33" mass="3641">MIDFIKDKDDSEAKLSNSAKLTDSKTKANVPET</sequence>
<accession>B7VTX3</accession>
<evidence type="ECO:0000256" key="1">
    <source>
        <dbReference type="SAM" id="MobiDB-lite"/>
    </source>
</evidence>
<dbReference type="AlphaFoldDB" id="B7VTX3"/>
<feature type="compositionally biased region" description="Basic and acidic residues" evidence="1">
    <location>
        <begin position="1"/>
        <end position="13"/>
    </location>
</feature>
<dbReference type="EMBL" id="FM954973">
    <property type="protein sequence ID" value="CAV26902.1"/>
    <property type="molecule type" value="Genomic_DNA"/>
</dbReference>
<protein>
    <submittedName>
        <fullName evidence="2">Uncharacterized protein</fullName>
    </submittedName>
</protein>